<dbReference type="GeneID" id="56929178"/>
<dbReference type="RefSeq" id="WP_006564548.1">
    <property type="nucleotide sequence ID" value="NZ_AP019774.1"/>
</dbReference>
<proteinExistence type="predicted"/>
<keyword evidence="2" id="KW-0449">Lipoprotein</keyword>
<evidence type="ECO:0000313" key="3">
    <source>
        <dbReference type="Proteomes" id="UP000317935"/>
    </source>
</evidence>
<accession>A0A6J4CWQ5</accession>
<dbReference type="InterPro" id="IPR007485">
    <property type="entry name" value="LPS_assembly_LptE"/>
</dbReference>
<evidence type="ECO:0000313" key="4">
    <source>
        <dbReference type="Proteomes" id="UP000509742"/>
    </source>
</evidence>
<dbReference type="Proteomes" id="UP000317935">
    <property type="component" value="Chromosome"/>
</dbReference>
<evidence type="ECO:0000313" key="1">
    <source>
        <dbReference type="EMBL" id="BCD45949.1"/>
    </source>
</evidence>
<reference evidence="1 4" key="2">
    <citation type="submission" date="2020-04" db="EMBL/GenBank/DDBJ databases">
        <title>Genomic analysis of gastric non-Helicobacter pylori Helicobacters isolated in Japan.</title>
        <authorList>
            <person name="Suzuki M."/>
            <person name="Rimbara E."/>
        </authorList>
    </citation>
    <scope>NUCLEOTIDE SEQUENCE [LARGE SCALE GENOMIC DNA]</scope>
    <source>
        <strain evidence="1 4">NHP19-0020</strain>
    </source>
</reference>
<dbReference type="GO" id="GO:0019867">
    <property type="term" value="C:outer membrane"/>
    <property type="evidence" value="ECO:0007669"/>
    <property type="project" value="InterPro"/>
</dbReference>
<dbReference type="GO" id="GO:0043165">
    <property type="term" value="P:Gram-negative-bacterium-type cell outer membrane assembly"/>
    <property type="evidence" value="ECO:0007669"/>
    <property type="project" value="InterPro"/>
</dbReference>
<name>A0A6J4CWQ5_9HELI</name>
<dbReference type="EMBL" id="AP019774">
    <property type="protein sequence ID" value="BCD69846.1"/>
    <property type="molecule type" value="Genomic_DNA"/>
</dbReference>
<dbReference type="Pfam" id="PF04390">
    <property type="entry name" value="LptE"/>
    <property type="match status" value="1"/>
</dbReference>
<dbReference type="OrthoDB" id="5347351at2"/>
<gene>
    <name evidence="1" type="ORF">NHP190020_09880</name>
    <name evidence="2" type="ORF">SNTW_04910</name>
</gene>
<organism evidence="2 3">
    <name type="scientific">Helicobacter suis</name>
    <dbReference type="NCBI Taxonomy" id="104628"/>
    <lineage>
        <taxon>Bacteria</taxon>
        <taxon>Pseudomonadati</taxon>
        <taxon>Campylobacterota</taxon>
        <taxon>Epsilonproteobacteria</taxon>
        <taxon>Campylobacterales</taxon>
        <taxon>Helicobacteraceae</taxon>
        <taxon>Helicobacter</taxon>
    </lineage>
</organism>
<keyword evidence="4" id="KW-1185">Reference proteome</keyword>
<sequence length="168" mass="18874">MKAISALFALVLLTGCGYKPIAALSDKVLGKGIYVRLVVNLPNPKNSVAFKDMLNRVIVQRFQNTLTSQKQADSIITIEITRVADTSISQNQEGFTTFYRATVYVDYTYNNKMGTVKTFHDSGYYNYAVSLQDPLITYNNRIYAISQALDQTLTQFVSQIAYEGKLNK</sequence>
<dbReference type="EMBL" id="AP023036">
    <property type="protein sequence ID" value="BCD45949.1"/>
    <property type="molecule type" value="Genomic_DNA"/>
</dbReference>
<evidence type="ECO:0000313" key="2">
    <source>
        <dbReference type="EMBL" id="BCD69846.1"/>
    </source>
</evidence>
<dbReference type="PROSITE" id="PS51257">
    <property type="entry name" value="PROKAR_LIPOPROTEIN"/>
    <property type="match status" value="1"/>
</dbReference>
<dbReference type="Proteomes" id="UP000509742">
    <property type="component" value="Chromosome"/>
</dbReference>
<reference evidence="2 3" key="1">
    <citation type="submission" date="2019-06" db="EMBL/GenBank/DDBJ databases">
        <title>Complete genome sequence of Helicobacter suis SNTW101c.</title>
        <authorList>
            <person name="Rimbara E."/>
            <person name="Suzuki M."/>
            <person name="Matsui H."/>
            <person name="Nakamura M."/>
            <person name="Mori S."/>
            <person name="Shibayama K."/>
        </authorList>
    </citation>
    <scope>NUCLEOTIDE SEQUENCE [LARGE SCALE GENOMIC DNA]</scope>
    <source>
        <strain evidence="2 3">SNTW101c</strain>
    </source>
</reference>
<protein>
    <submittedName>
        <fullName evidence="2">Lipoprotein</fullName>
    </submittedName>
</protein>
<dbReference type="AlphaFoldDB" id="A0A6J4CWQ5"/>